<evidence type="ECO:0000313" key="1">
    <source>
        <dbReference type="EMBL" id="EKX36808.1"/>
    </source>
</evidence>
<gene>
    <name evidence="1" type="ORF">GUITHDRAFT_155119</name>
</gene>
<dbReference type="EMBL" id="JH993067">
    <property type="protein sequence ID" value="EKX36808.1"/>
    <property type="molecule type" value="Genomic_DNA"/>
</dbReference>
<evidence type="ECO:0000313" key="3">
    <source>
        <dbReference type="Proteomes" id="UP000011087"/>
    </source>
</evidence>
<dbReference type="RefSeq" id="XP_005823788.1">
    <property type="nucleotide sequence ID" value="XM_005823731.1"/>
</dbReference>
<proteinExistence type="predicted"/>
<name>L1IKN9_GUITC</name>
<reference evidence="3" key="2">
    <citation type="submission" date="2012-11" db="EMBL/GenBank/DDBJ databases">
        <authorList>
            <person name="Kuo A."/>
            <person name="Curtis B.A."/>
            <person name="Tanifuji G."/>
            <person name="Burki F."/>
            <person name="Gruber A."/>
            <person name="Irimia M."/>
            <person name="Maruyama S."/>
            <person name="Arias M.C."/>
            <person name="Ball S.G."/>
            <person name="Gile G.H."/>
            <person name="Hirakawa Y."/>
            <person name="Hopkins J.F."/>
            <person name="Rensing S.A."/>
            <person name="Schmutz J."/>
            <person name="Symeonidi A."/>
            <person name="Elias M."/>
            <person name="Eveleigh R.J."/>
            <person name="Herman E.K."/>
            <person name="Klute M.J."/>
            <person name="Nakayama T."/>
            <person name="Obornik M."/>
            <person name="Reyes-Prieto A."/>
            <person name="Armbrust E.V."/>
            <person name="Aves S.J."/>
            <person name="Beiko R.G."/>
            <person name="Coutinho P."/>
            <person name="Dacks J.B."/>
            <person name="Durnford D.G."/>
            <person name="Fast N.M."/>
            <person name="Green B.R."/>
            <person name="Grisdale C."/>
            <person name="Hempe F."/>
            <person name="Henrissat B."/>
            <person name="Hoppner M.P."/>
            <person name="Ishida K.-I."/>
            <person name="Kim E."/>
            <person name="Koreny L."/>
            <person name="Kroth P.G."/>
            <person name="Liu Y."/>
            <person name="Malik S.-B."/>
            <person name="Maier U.G."/>
            <person name="McRose D."/>
            <person name="Mock T."/>
            <person name="Neilson J.A."/>
            <person name="Onodera N.T."/>
            <person name="Poole A.M."/>
            <person name="Pritham E.J."/>
            <person name="Richards T.A."/>
            <person name="Rocap G."/>
            <person name="Roy S.W."/>
            <person name="Sarai C."/>
            <person name="Schaack S."/>
            <person name="Shirato S."/>
            <person name="Slamovits C.H."/>
            <person name="Spencer D.F."/>
            <person name="Suzuki S."/>
            <person name="Worden A.Z."/>
            <person name="Zauner S."/>
            <person name="Barry K."/>
            <person name="Bell C."/>
            <person name="Bharti A.K."/>
            <person name="Crow J.A."/>
            <person name="Grimwood J."/>
            <person name="Kramer R."/>
            <person name="Lindquist E."/>
            <person name="Lucas S."/>
            <person name="Salamov A."/>
            <person name="McFadden G.I."/>
            <person name="Lane C.E."/>
            <person name="Keeling P.J."/>
            <person name="Gray M.W."/>
            <person name="Grigoriev I.V."/>
            <person name="Archibald J.M."/>
        </authorList>
    </citation>
    <scope>NUCLEOTIDE SEQUENCE</scope>
    <source>
        <strain evidence="3">CCMP2712</strain>
    </source>
</reference>
<accession>L1IKN9</accession>
<dbReference type="EnsemblProtists" id="EKX36808">
    <property type="protein sequence ID" value="EKX36808"/>
    <property type="gene ID" value="GUITHDRAFT_155119"/>
</dbReference>
<sequence>MSSMPLVCACGVVSSFVVMSNAYASAFPTRSVRQKMCARTAGSLSNLIQELSMGNTPMTMKRVFGVRTRLLHQDQQRKIYEGVFLLTSRAFDQSKLILEVNRTQ</sequence>
<dbReference type="KEGG" id="gtt:GUITHDRAFT_155119"/>
<dbReference type="AlphaFoldDB" id="L1IKN9"/>
<dbReference type="GeneID" id="17293596"/>
<protein>
    <submittedName>
        <fullName evidence="1 2">Uncharacterized protein</fullName>
    </submittedName>
</protein>
<organism evidence="1">
    <name type="scientific">Guillardia theta (strain CCMP2712)</name>
    <name type="common">Cryptophyte</name>
    <dbReference type="NCBI Taxonomy" id="905079"/>
    <lineage>
        <taxon>Eukaryota</taxon>
        <taxon>Cryptophyceae</taxon>
        <taxon>Pyrenomonadales</taxon>
        <taxon>Geminigeraceae</taxon>
        <taxon>Guillardia</taxon>
    </lineage>
</organism>
<reference evidence="1 3" key="1">
    <citation type="journal article" date="2012" name="Nature">
        <title>Algal genomes reveal evolutionary mosaicism and the fate of nucleomorphs.</title>
        <authorList>
            <consortium name="DOE Joint Genome Institute"/>
            <person name="Curtis B.A."/>
            <person name="Tanifuji G."/>
            <person name="Burki F."/>
            <person name="Gruber A."/>
            <person name="Irimia M."/>
            <person name="Maruyama S."/>
            <person name="Arias M.C."/>
            <person name="Ball S.G."/>
            <person name="Gile G.H."/>
            <person name="Hirakawa Y."/>
            <person name="Hopkins J.F."/>
            <person name="Kuo A."/>
            <person name="Rensing S.A."/>
            <person name="Schmutz J."/>
            <person name="Symeonidi A."/>
            <person name="Elias M."/>
            <person name="Eveleigh R.J."/>
            <person name="Herman E.K."/>
            <person name="Klute M.J."/>
            <person name="Nakayama T."/>
            <person name="Obornik M."/>
            <person name="Reyes-Prieto A."/>
            <person name="Armbrust E.V."/>
            <person name="Aves S.J."/>
            <person name="Beiko R.G."/>
            <person name="Coutinho P."/>
            <person name="Dacks J.B."/>
            <person name="Durnford D.G."/>
            <person name="Fast N.M."/>
            <person name="Green B.R."/>
            <person name="Grisdale C.J."/>
            <person name="Hempel F."/>
            <person name="Henrissat B."/>
            <person name="Hoppner M.P."/>
            <person name="Ishida K."/>
            <person name="Kim E."/>
            <person name="Koreny L."/>
            <person name="Kroth P.G."/>
            <person name="Liu Y."/>
            <person name="Malik S.B."/>
            <person name="Maier U.G."/>
            <person name="McRose D."/>
            <person name="Mock T."/>
            <person name="Neilson J.A."/>
            <person name="Onodera N.T."/>
            <person name="Poole A.M."/>
            <person name="Pritham E.J."/>
            <person name="Richards T.A."/>
            <person name="Rocap G."/>
            <person name="Roy S.W."/>
            <person name="Sarai C."/>
            <person name="Schaack S."/>
            <person name="Shirato S."/>
            <person name="Slamovits C.H."/>
            <person name="Spencer D.F."/>
            <person name="Suzuki S."/>
            <person name="Worden A.Z."/>
            <person name="Zauner S."/>
            <person name="Barry K."/>
            <person name="Bell C."/>
            <person name="Bharti A.K."/>
            <person name="Crow J.A."/>
            <person name="Grimwood J."/>
            <person name="Kramer R."/>
            <person name="Lindquist E."/>
            <person name="Lucas S."/>
            <person name="Salamov A."/>
            <person name="McFadden G.I."/>
            <person name="Lane C.E."/>
            <person name="Keeling P.J."/>
            <person name="Gray M.W."/>
            <person name="Grigoriev I.V."/>
            <person name="Archibald J.M."/>
        </authorList>
    </citation>
    <scope>NUCLEOTIDE SEQUENCE</scope>
    <source>
        <strain evidence="1 3">CCMP2712</strain>
    </source>
</reference>
<dbReference type="Proteomes" id="UP000011087">
    <property type="component" value="Unassembled WGS sequence"/>
</dbReference>
<dbReference type="HOGENOM" id="CLU_2255309_0_0_1"/>
<reference evidence="2" key="3">
    <citation type="submission" date="2016-03" db="UniProtKB">
        <authorList>
            <consortium name="EnsemblProtists"/>
        </authorList>
    </citation>
    <scope>IDENTIFICATION</scope>
</reference>
<evidence type="ECO:0000313" key="2">
    <source>
        <dbReference type="EnsemblProtists" id="EKX36808"/>
    </source>
</evidence>
<dbReference type="PaxDb" id="55529-EKX36808"/>
<keyword evidence="3" id="KW-1185">Reference proteome</keyword>